<evidence type="ECO:0000313" key="2">
    <source>
        <dbReference type="EMBL" id="CAH0479263.1"/>
    </source>
</evidence>
<feature type="region of interest" description="Disordered" evidence="1">
    <location>
        <begin position="395"/>
        <end position="420"/>
    </location>
</feature>
<reference evidence="2 4" key="1">
    <citation type="submission" date="2021-11" db="EMBL/GenBank/DDBJ databases">
        <authorList>
            <person name="Islam A."/>
            <person name="Islam S."/>
            <person name="Flora M.S."/>
            <person name="Rahman M."/>
            <person name="Ziaur R.M."/>
            <person name="Epstein J.H."/>
            <person name="Hassan M."/>
            <person name="Klassen M."/>
            <person name="Woodard K."/>
            <person name="Webb A."/>
            <person name="Webby R.J."/>
            <person name="El Zowalaty M.E."/>
        </authorList>
    </citation>
    <scope>NUCLEOTIDE SEQUENCE</scope>
    <source>
        <strain evidence="3">Pbs1</strain>
        <strain evidence="2">Pbs3</strain>
    </source>
</reference>
<feature type="region of interest" description="Disordered" evidence="1">
    <location>
        <begin position="449"/>
        <end position="506"/>
    </location>
</feature>
<sequence length="899" mass="99775">MADPVWGPALSLSEEETARTLCAFHDRETIPIQRRRLLRAQQEQVCHESNPEMPQVNGLLTFGYPSNGTYYVRPLSGQRDEVVSLLVGTNAPSTSSNDWRQQQQDTIQDQLTQQEELRIQMNQEQPQEIQTQMQHMEVQLWQQKQVQAQRVMERILHPRYSTSAGELDQTEWSNHVHTSRACSPCLHSGEDRRTVTHRCVLQPRQVHHARVGCSEQLPGRITTASMPTQSYMSDDKGNSQSSVSMGINDGVVAIQEDSQIVPSHSQAQNHENFMISAVHQWKRHKLMLLAGIQSDRSKMPRMQQTWQRYFYQPTLQPQPCYPTEINRRSRQVMGALGQASGSSLNETFLDGIMEHFSTNAAPTAGNAPTASAGSNTVLVKAQGNEAMYNAILARSRTQNGAGMQTQRRSNTLPRPPILPSRAAVVPGVSLAPQDVRLLTMRDILNCEDGSGKTDSWRNQPQGGKQQRASSKRKMPRKRTPVKRQKVLQERSAQNSQPQPPTRLAGSIMPYQSANGVRVSAFVPTTRPSTPMHLAFLESRAARASEQAAGVTNTRLSILTSHSQSMLAAPVDELSTKVANRNIAAYEGSNSVSRKTANATSDMSDSSATCQSMQQHTKKLHHDTAKQLSSYGSIFSKAAKGARSLIRLDAVENGKDAMIPKKMSKAKRPRARLILPTVGDRDQQVHEIPPDEGLILRTESIGATAVVPATSVVSGMPRTENRTVVIFCKRDFMRYQAARIWRKYQEQLKKHEEWREVRVAGKRTRYLNSRYDDEIQRAHSKTFSRLGRRSKPLQEKGRSRSDKASLTSAGLASVRQVVSSRVPGDNKTDERNLSLRGRGGLTASVDLSNASGDCSLSGKLGVADGAESSVTTECVTARRPAAERTKGNTKALESSNDFEP</sequence>
<feature type="compositionally biased region" description="Basic and acidic residues" evidence="1">
    <location>
        <begin position="791"/>
        <end position="802"/>
    </location>
</feature>
<evidence type="ECO:0000313" key="3">
    <source>
        <dbReference type="EMBL" id="CAH0517303.1"/>
    </source>
</evidence>
<name>A0AAU9LDU4_9STRA</name>
<proteinExistence type="predicted"/>
<accession>A0AAU9LDU4</accession>
<feature type="compositionally biased region" description="Polar residues" evidence="1">
    <location>
        <begin position="589"/>
        <end position="614"/>
    </location>
</feature>
<comment type="caution">
    <text evidence="2">The sequence shown here is derived from an EMBL/GenBank/DDBJ whole genome shotgun (WGS) entry which is preliminary data.</text>
</comment>
<keyword evidence="4" id="KW-1185">Reference proteome</keyword>
<feature type="compositionally biased region" description="Polar residues" evidence="1">
    <location>
        <begin position="395"/>
        <end position="412"/>
    </location>
</feature>
<organism evidence="2 5">
    <name type="scientific">Peronospora belbahrii</name>
    <dbReference type="NCBI Taxonomy" id="622444"/>
    <lineage>
        <taxon>Eukaryota</taxon>
        <taxon>Sar</taxon>
        <taxon>Stramenopiles</taxon>
        <taxon>Oomycota</taxon>
        <taxon>Peronosporomycetes</taxon>
        <taxon>Peronosporales</taxon>
        <taxon>Peronosporaceae</taxon>
        <taxon>Peronospora</taxon>
    </lineage>
</organism>
<feature type="compositionally biased region" description="Polar residues" evidence="1">
    <location>
        <begin position="890"/>
        <end position="899"/>
    </location>
</feature>
<gene>
    <name evidence="3" type="ORF">PBS001_LOCUS3926</name>
    <name evidence="2" type="ORF">PBS003_LOCUS5914</name>
</gene>
<dbReference type="Proteomes" id="UP001160483">
    <property type="component" value="Unassembled WGS sequence"/>
</dbReference>
<dbReference type="EMBL" id="CAKLCB010000231">
    <property type="protein sequence ID" value="CAH0517303.1"/>
    <property type="molecule type" value="Genomic_DNA"/>
</dbReference>
<feature type="compositionally biased region" description="Basic and acidic residues" evidence="1">
    <location>
        <begin position="823"/>
        <end position="832"/>
    </location>
</feature>
<evidence type="ECO:0000313" key="5">
    <source>
        <dbReference type="Proteomes" id="UP001160483"/>
    </source>
</evidence>
<feature type="region of interest" description="Disordered" evidence="1">
    <location>
        <begin position="856"/>
        <end position="899"/>
    </location>
</feature>
<evidence type="ECO:0000256" key="1">
    <source>
        <dbReference type="SAM" id="MobiDB-lite"/>
    </source>
</evidence>
<feature type="region of interest" description="Disordered" evidence="1">
    <location>
        <begin position="589"/>
        <end position="622"/>
    </location>
</feature>
<dbReference type="AlphaFoldDB" id="A0AAU9LDU4"/>
<dbReference type="Proteomes" id="UP001158986">
    <property type="component" value="Unassembled WGS sequence"/>
</dbReference>
<protein>
    <submittedName>
        <fullName evidence="2">Uncharacterized protein</fullName>
    </submittedName>
</protein>
<feature type="compositionally biased region" description="Polar residues" evidence="1">
    <location>
        <begin position="456"/>
        <end position="468"/>
    </location>
</feature>
<feature type="region of interest" description="Disordered" evidence="1">
    <location>
        <begin position="780"/>
        <end position="836"/>
    </location>
</feature>
<evidence type="ECO:0000313" key="4">
    <source>
        <dbReference type="Proteomes" id="UP001158986"/>
    </source>
</evidence>
<dbReference type="EMBL" id="CAKKTJ010000297">
    <property type="protein sequence ID" value="CAH0479263.1"/>
    <property type="molecule type" value="Genomic_DNA"/>
</dbReference>
<feature type="compositionally biased region" description="Basic residues" evidence="1">
    <location>
        <begin position="780"/>
        <end position="790"/>
    </location>
</feature>
<feature type="compositionally biased region" description="Basic residues" evidence="1">
    <location>
        <begin position="469"/>
        <end position="485"/>
    </location>
</feature>